<feature type="compositionally biased region" description="Low complexity" evidence="1">
    <location>
        <begin position="237"/>
        <end position="254"/>
    </location>
</feature>
<dbReference type="Pfam" id="PF01987">
    <property type="entry name" value="AIM24"/>
    <property type="match status" value="1"/>
</dbReference>
<feature type="compositionally biased region" description="Low complexity" evidence="1">
    <location>
        <begin position="270"/>
        <end position="281"/>
    </location>
</feature>
<evidence type="ECO:0000313" key="3">
    <source>
        <dbReference type="EMBL" id="GHI11090.1"/>
    </source>
</evidence>
<accession>A0ABQ3NE71</accession>
<dbReference type="EMBL" id="BNDV01000002">
    <property type="protein sequence ID" value="GHI11090.1"/>
    <property type="molecule type" value="Genomic_DNA"/>
</dbReference>
<feature type="compositionally biased region" description="Pro residues" evidence="1">
    <location>
        <begin position="223"/>
        <end position="236"/>
    </location>
</feature>
<dbReference type="CDD" id="cd06974">
    <property type="entry name" value="TerD_like"/>
    <property type="match status" value="1"/>
</dbReference>
<dbReference type="Gene3D" id="3.60.160.10">
    <property type="entry name" value="Mitochondrial biogenesis AIM24"/>
    <property type="match status" value="1"/>
</dbReference>
<feature type="compositionally biased region" description="Low complexity" evidence="1">
    <location>
        <begin position="295"/>
        <end position="323"/>
    </location>
</feature>
<sequence length="544" mass="56720">MAREFQRGHKAKVSDLTAGTDLYVGVQIAGPGLTFDISCFGLDANEQLSDDRYFVFFNQPKSPEESIQLLGAQAGDTESFRVTLDRVPASIHKLSFTATIDGAGQMSQIGPGHIRIVAGGEEVVRYAFTGAEFTTERAVMLGDFYLKDVWRFAAVGQGFDGGLDALLKNFGGEVAEEEQPQQQAPAAGAPGFAPPPQAAAPAPSFGAPAPQAPAPAPSFGAPAPAPAPAAPQPPQYQQPAAPAPVHAAPTMAAPLAPPAPAPYGQPPQQPSYGQVPGQYPGQVPPPAPAPGGYGQQPSYGQVPGQMPGQVPGQQPGYAPQAAAPGAGLAAALQPYKEAPTGSRWTPQNQQLMRVDLSMGGQAVLARQGSMVLYQGKVDFSYKGAGFAGRIVGNATGQEMQLMRCTGRGQVFLAENGAHLHAIELQGDAICVSAENVLAFDESLQHEVRRIEGHGIPGGALFTMQFQGTGTVIVKTHGVPVVLPVTPTTFADSNAIVAWSAASQVILSSQVRLRRNAYPGHSGETVNLQFRGAPGNFIVVQPYEV</sequence>
<dbReference type="SUPFAM" id="SSF51219">
    <property type="entry name" value="TRAP-like"/>
    <property type="match status" value="1"/>
</dbReference>
<dbReference type="GeneID" id="86956806"/>
<name>A0ABQ3NE71_STRVG</name>
<comment type="caution">
    <text evidence="3">The sequence shown here is derived from an EMBL/GenBank/DDBJ whole genome shotgun (WGS) entry which is preliminary data.</text>
</comment>
<dbReference type="Gene3D" id="2.60.60.30">
    <property type="entry name" value="sav2460 like domains"/>
    <property type="match status" value="1"/>
</dbReference>
<keyword evidence="4" id="KW-1185">Reference proteome</keyword>
<dbReference type="PANTHER" id="PTHR32097:SF3">
    <property type="entry name" value="TELLURITE RESISTANCE PROTEIN"/>
    <property type="match status" value="1"/>
</dbReference>
<feature type="compositionally biased region" description="Pro residues" evidence="1">
    <location>
        <begin position="255"/>
        <end position="269"/>
    </location>
</feature>
<dbReference type="Proteomes" id="UP000660554">
    <property type="component" value="Unassembled WGS sequence"/>
</dbReference>
<feature type="region of interest" description="Disordered" evidence="1">
    <location>
        <begin position="174"/>
        <end position="323"/>
    </location>
</feature>
<proteinExistence type="predicted"/>
<evidence type="ECO:0000256" key="1">
    <source>
        <dbReference type="SAM" id="MobiDB-lite"/>
    </source>
</evidence>
<gene>
    <name evidence="3" type="ORF">Scinn_05530</name>
</gene>
<organism evidence="3 4">
    <name type="scientific">Streptomyces virginiae</name>
    <name type="common">Streptomyces cinnamonensis</name>
    <dbReference type="NCBI Taxonomy" id="1961"/>
    <lineage>
        <taxon>Bacteria</taxon>
        <taxon>Bacillati</taxon>
        <taxon>Actinomycetota</taxon>
        <taxon>Actinomycetes</taxon>
        <taxon>Kitasatosporales</taxon>
        <taxon>Streptomycetaceae</taxon>
        <taxon>Streptomyces</taxon>
    </lineage>
</organism>
<dbReference type="InterPro" id="IPR036983">
    <property type="entry name" value="AIM24_sf"/>
</dbReference>
<dbReference type="Pfam" id="PF02342">
    <property type="entry name" value="TerD"/>
    <property type="match status" value="1"/>
</dbReference>
<feature type="compositionally biased region" description="Low complexity" evidence="1">
    <location>
        <begin position="180"/>
        <end position="191"/>
    </location>
</feature>
<dbReference type="InterPro" id="IPR003325">
    <property type="entry name" value="TerD"/>
</dbReference>
<reference evidence="4" key="1">
    <citation type="submission" date="2020-09" db="EMBL/GenBank/DDBJ databases">
        <title>Whole genome shotgun sequence of Streptomyces cinnamonensis NBRC 15873.</title>
        <authorList>
            <person name="Komaki H."/>
            <person name="Tamura T."/>
        </authorList>
    </citation>
    <scope>NUCLEOTIDE SEQUENCE [LARGE SCALE GENOMIC DNA]</scope>
    <source>
        <strain evidence="4">NBRC 15873</strain>
    </source>
</reference>
<feature type="domain" description="TerD" evidence="2">
    <location>
        <begin position="1"/>
        <end position="170"/>
    </location>
</feature>
<dbReference type="InterPro" id="IPR051324">
    <property type="entry name" value="Stress/Tellurium_Resist"/>
</dbReference>
<evidence type="ECO:0000313" key="4">
    <source>
        <dbReference type="Proteomes" id="UP000660554"/>
    </source>
</evidence>
<protein>
    <recommendedName>
        <fullName evidence="2">TerD domain-containing protein</fullName>
    </recommendedName>
</protein>
<dbReference type="RefSeq" id="WP_202204251.1">
    <property type="nucleotide sequence ID" value="NZ_BNDV01000002.1"/>
</dbReference>
<dbReference type="InterPro" id="IPR002838">
    <property type="entry name" value="AIM24"/>
</dbReference>
<evidence type="ECO:0000259" key="2">
    <source>
        <dbReference type="Pfam" id="PF02342"/>
    </source>
</evidence>
<dbReference type="PANTHER" id="PTHR32097">
    <property type="entry name" value="CAMP-BINDING PROTEIN 1-RELATED"/>
    <property type="match status" value="1"/>
</dbReference>
<dbReference type="InterPro" id="IPR016031">
    <property type="entry name" value="Trp_RNA-bd_attenuator-like_dom"/>
</dbReference>
<feature type="compositionally biased region" description="Low complexity" evidence="1">
    <location>
        <begin position="199"/>
        <end position="209"/>
    </location>
</feature>